<dbReference type="HAMAP" id="MF_00354">
    <property type="entry name" value="Idi_2"/>
    <property type="match status" value="1"/>
</dbReference>
<evidence type="ECO:0000256" key="11">
    <source>
        <dbReference type="HAMAP-Rule" id="MF_00354"/>
    </source>
</evidence>
<keyword evidence="4 11" id="KW-0288">FMN</keyword>
<feature type="binding site" evidence="11">
    <location>
        <position position="158"/>
    </location>
    <ligand>
        <name>substrate</name>
    </ligand>
</feature>
<dbReference type="RefSeq" id="WP_154483163.1">
    <property type="nucleotide sequence ID" value="NZ_VULR01000003.1"/>
</dbReference>
<evidence type="ECO:0000256" key="1">
    <source>
        <dbReference type="ARBA" id="ARBA00001917"/>
    </source>
</evidence>
<evidence type="ECO:0000256" key="10">
    <source>
        <dbReference type="ARBA" id="ARBA00025810"/>
    </source>
</evidence>
<feature type="binding site" evidence="11">
    <location>
        <position position="99"/>
    </location>
    <ligand>
        <name>FMN</name>
        <dbReference type="ChEBI" id="CHEBI:58210"/>
    </ligand>
</feature>
<gene>
    <name evidence="11" type="primary">fni</name>
    <name evidence="13" type="ORF">FYJ27_03395</name>
</gene>
<feature type="binding site" evidence="11">
    <location>
        <position position="190"/>
    </location>
    <ligand>
        <name>FMN</name>
        <dbReference type="ChEBI" id="CHEBI:58210"/>
    </ligand>
</feature>
<accession>A0A844FFN2</accession>
<dbReference type="GO" id="GO:0016491">
    <property type="term" value="F:oxidoreductase activity"/>
    <property type="evidence" value="ECO:0007669"/>
    <property type="project" value="InterPro"/>
</dbReference>
<keyword evidence="6 11" id="KW-0460">Magnesium</keyword>
<dbReference type="Pfam" id="PF01070">
    <property type="entry name" value="FMN_dh"/>
    <property type="match status" value="1"/>
</dbReference>
<evidence type="ECO:0000256" key="7">
    <source>
        <dbReference type="ARBA" id="ARBA00022857"/>
    </source>
</evidence>
<dbReference type="InterPro" id="IPR011179">
    <property type="entry name" value="IPdP_isomerase"/>
</dbReference>
<keyword evidence="2 11" id="KW-0963">Cytoplasm</keyword>
<feature type="binding site" evidence="11">
    <location>
        <begin position="287"/>
        <end position="288"/>
    </location>
    <ligand>
        <name>FMN</name>
        <dbReference type="ChEBI" id="CHEBI:58210"/>
    </ligand>
</feature>
<dbReference type="GO" id="GO:0004452">
    <property type="term" value="F:isopentenyl-diphosphate delta-isomerase activity"/>
    <property type="evidence" value="ECO:0007669"/>
    <property type="project" value="UniProtKB-UniRule"/>
</dbReference>
<dbReference type="GO" id="GO:0010181">
    <property type="term" value="F:FMN binding"/>
    <property type="evidence" value="ECO:0007669"/>
    <property type="project" value="UniProtKB-UniRule"/>
</dbReference>
<evidence type="ECO:0000256" key="4">
    <source>
        <dbReference type="ARBA" id="ARBA00022643"/>
    </source>
</evidence>
<feature type="binding site" evidence="11">
    <location>
        <position position="159"/>
    </location>
    <ligand>
        <name>Mg(2+)</name>
        <dbReference type="ChEBI" id="CHEBI:18420"/>
    </ligand>
</feature>
<dbReference type="SUPFAM" id="SSF51395">
    <property type="entry name" value="FMN-linked oxidoreductases"/>
    <property type="match status" value="1"/>
</dbReference>
<evidence type="ECO:0000313" key="14">
    <source>
        <dbReference type="Proteomes" id="UP000462760"/>
    </source>
</evidence>
<feature type="binding site" evidence="11">
    <location>
        <position position="215"/>
    </location>
    <ligand>
        <name>FMN</name>
        <dbReference type="ChEBI" id="CHEBI:58210"/>
    </ligand>
</feature>
<dbReference type="GO" id="GO:0000287">
    <property type="term" value="F:magnesium ion binding"/>
    <property type="evidence" value="ECO:0007669"/>
    <property type="project" value="UniProtKB-UniRule"/>
</dbReference>
<organism evidence="13 14">
    <name type="scientific">Anaerosalibacter bizertensis</name>
    <dbReference type="NCBI Taxonomy" id="932217"/>
    <lineage>
        <taxon>Bacteria</taxon>
        <taxon>Bacillati</taxon>
        <taxon>Bacillota</taxon>
        <taxon>Tissierellia</taxon>
        <taxon>Tissierellales</taxon>
        <taxon>Sporanaerobacteraceae</taxon>
        <taxon>Anaerosalibacter</taxon>
    </lineage>
</organism>
<comment type="subcellular location">
    <subcellularLocation>
        <location evidence="11">Cytoplasm</location>
    </subcellularLocation>
</comment>
<dbReference type="NCBIfam" id="TIGR02151">
    <property type="entry name" value="IPP_isom_2"/>
    <property type="match status" value="1"/>
</dbReference>
<evidence type="ECO:0000256" key="2">
    <source>
        <dbReference type="ARBA" id="ARBA00022490"/>
    </source>
</evidence>
<comment type="subunit">
    <text evidence="10 11">Homooctamer. Dimer of tetramers.</text>
</comment>
<keyword evidence="7 11" id="KW-0521">NADP</keyword>
<dbReference type="PANTHER" id="PTHR43665">
    <property type="entry name" value="ISOPENTENYL-DIPHOSPHATE DELTA-ISOMERASE"/>
    <property type="match status" value="1"/>
</dbReference>
<evidence type="ECO:0000256" key="9">
    <source>
        <dbReference type="ARBA" id="ARBA00023235"/>
    </source>
</evidence>
<feature type="binding site" evidence="11">
    <location>
        <position position="220"/>
    </location>
    <ligand>
        <name>FMN</name>
        <dbReference type="ChEBI" id="CHEBI:58210"/>
    </ligand>
</feature>
<sequence length="343" mass="38276">MKKIEEFNSRKNRKIEHIKFYLKSEHENSTLFEDIYLEHNALPELSFEDINTKTLFLNKKVDYPIMINAITGGTDFSQEINRQLSCIASEFNIPIAVGSQTIALYDEKSRESFKVVRKIMKDGVVIGNLGSTATVEEAKVAIDMIEADALQLHLNVAQELIMNEGDRDFKGILNNIENIVKNINKPLIVKEVGFGISKDVAKRLNDIGVSYIDISGSGGTNFIEIEGIRRDDIDFTDLYSWGIPTALSLIKCIAVNKNLNIIASGGIKSSQDIVKSLCIGASMVGISGEILKRLLEGGYDLAYNYIEGLTHKLKILMLLLGKKDIEELTKTPYKVKGELKELI</sequence>
<comment type="cofactor">
    <cofactor evidence="11">
        <name>NADPH</name>
        <dbReference type="ChEBI" id="CHEBI:57783"/>
    </cofactor>
</comment>
<dbReference type="CDD" id="cd02811">
    <property type="entry name" value="IDI-2_FMN"/>
    <property type="match status" value="1"/>
</dbReference>
<comment type="caution">
    <text evidence="13">The sequence shown here is derived from an EMBL/GenBank/DDBJ whole genome shotgun (WGS) entry which is preliminary data.</text>
</comment>
<feature type="domain" description="FMN-dependent dehydrogenase" evidence="12">
    <location>
        <begin position="173"/>
        <end position="331"/>
    </location>
</feature>
<comment type="cofactor">
    <cofactor evidence="11">
        <name>Mg(2+)</name>
        <dbReference type="ChEBI" id="CHEBI:18420"/>
    </cofactor>
</comment>
<dbReference type="Proteomes" id="UP000462760">
    <property type="component" value="Unassembled WGS sequence"/>
</dbReference>
<evidence type="ECO:0000256" key="5">
    <source>
        <dbReference type="ARBA" id="ARBA00022723"/>
    </source>
</evidence>
<protein>
    <recommendedName>
        <fullName evidence="11">Isopentenyl-diphosphate delta-isomerase</fullName>
        <shortName evidence="11">IPP isomerase</shortName>
        <ecNumber evidence="11">5.3.3.2</ecNumber>
    </recommendedName>
    <alternativeName>
        <fullName evidence="11">Isopentenyl diphosphate:dimethylallyl diphosphate isomerase</fullName>
    </alternativeName>
    <alternativeName>
        <fullName evidence="11">Isopentenyl pyrophosphate isomerase</fullName>
    </alternativeName>
    <alternativeName>
        <fullName evidence="11">Type 2 isopentenyl diphosphate isomerase</fullName>
        <shortName evidence="11">IDI-2</shortName>
    </alternativeName>
</protein>
<evidence type="ECO:0000256" key="3">
    <source>
        <dbReference type="ARBA" id="ARBA00022630"/>
    </source>
</evidence>
<keyword evidence="3 11" id="KW-0285">Flavoprotein</keyword>
<feature type="binding site" evidence="11">
    <location>
        <position position="128"/>
    </location>
    <ligand>
        <name>FMN</name>
        <dbReference type="ChEBI" id="CHEBI:58210"/>
    </ligand>
</feature>
<dbReference type="GO" id="GO:0008299">
    <property type="term" value="P:isoprenoid biosynthetic process"/>
    <property type="evidence" value="ECO:0007669"/>
    <property type="project" value="UniProtKB-UniRule"/>
</dbReference>
<comment type="function">
    <text evidence="11">Involved in the biosynthesis of isoprenoids. Catalyzes the 1,3-allylic rearrangement of the homoallylic substrate isopentenyl (IPP) to its allylic isomer, dimethylallyl diphosphate (DMAPP).</text>
</comment>
<dbReference type="Gene3D" id="3.20.20.70">
    <property type="entry name" value="Aldolase class I"/>
    <property type="match status" value="1"/>
</dbReference>
<dbReference type="InterPro" id="IPR013785">
    <property type="entry name" value="Aldolase_TIM"/>
</dbReference>
<dbReference type="InterPro" id="IPR000262">
    <property type="entry name" value="FMN-dep_DH"/>
</dbReference>
<feature type="binding site" evidence="11">
    <location>
        <begin position="69"/>
        <end position="71"/>
    </location>
    <ligand>
        <name>FMN</name>
        <dbReference type="ChEBI" id="CHEBI:58210"/>
    </ligand>
</feature>
<comment type="similarity">
    <text evidence="11">Belongs to the IPP isomerase type 2 family.</text>
</comment>
<feature type="binding site" evidence="11">
    <location>
        <begin position="266"/>
        <end position="268"/>
    </location>
    <ligand>
        <name>FMN</name>
        <dbReference type="ChEBI" id="CHEBI:58210"/>
    </ligand>
</feature>
<comment type="catalytic activity">
    <reaction evidence="11">
        <text>isopentenyl diphosphate = dimethylallyl diphosphate</text>
        <dbReference type="Rhea" id="RHEA:23284"/>
        <dbReference type="ChEBI" id="CHEBI:57623"/>
        <dbReference type="ChEBI" id="CHEBI:128769"/>
        <dbReference type="EC" id="5.3.3.2"/>
    </reaction>
</comment>
<keyword evidence="9 11" id="KW-0413">Isomerase</keyword>
<dbReference type="PANTHER" id="PTHR43665:SF1">
    <property type="entry name" value="ISOPENTENYL-DIPHOSPHATE DELTA-ISOMERASE"/>
    <property type="match status" value="1"/>
</dbReference>
<dbReference type="EC" id="5.3.3.2" evidence="11"/>
<dbReference type="OrthoDB" id="9795032at2"/>
<comment type="caution">
    <text evidence="11">Lacks conserved residue(s) required for the propagation of feature annotation.</text>
</comment>
<evidence type="ECO:0000259" key="12">
    <source>
        <dbReference type="Pfam" id="PF01070"/>
    </source>
</evidence>
<proteinExistence type="inferred from homology"/>
<name>A0A844FFN2_9FIRM</name>
<evidence type="ECO:0000313" key="13">
    <source>
        <dbReference type="EMBL" id="MSS42778.1"/>
    </source>
</evidence>
<dbReference type="GO" id="GO:0070402">
    <property type="term" value="F:NADPH binding"/>
    <property type="evidence" value="ECO:0007669"/>
    <property type="project" value="UniProtKB-UniRule"/>
</dbReference>
<dbReference type="EMBL" id="VULR01000003">
    <property type="protein sequence ID" value="MSS42778.1"/>
    <property type="molecule type" value="Genomic_DNA"/>
</dbReference>
<dbReference type="PIRSF" id="PIRSF003314">
    <property type="entry name" value="IPP_isomerase"/>
    <property type="match status" value="1"/>
</dbReference>
<comment type="cofactor">
    <cofactor evidence="1 11">
        <name>FMN</name>
        <dbReference type="ChEBI" id="CHEBI:58210"/>
    </cofactor>
</comment>
<dbReference type="AlphaFoldDB" id="A0A844FFN2"/>
<evidence type="ECO:0000256" key="8">
    <source>
        <dbReference type="ARBA" id="ARBA00023229"/>
    </source>
</evidence>
<dbReference type="GO" id="GO:0005737">
    <property type="term" value="C:cytoplasm"/>
    <property type="evidence" value="ECO:0007669"/>
    <property type="project" value="UniProtKB-SubCell"/>
</dbReference>
<feature type="binding site" evidence="11">
    <location>
        <begin position="13"/>
        <end position="14"/>
    </location>
    <ligand>
        <name>substrate</name>
    </ligand>
</feature>
<keyword evidence="8 11" id="KW-0414">Isoprene biosynthesis</keyword>
<keyword evidence="5 11" id="KW-0479">Metal-binding</keyword>
<evidence type="ECO:0000256" key="6">
    <source>
        <dbReference type="ARBA" id="ARBA00022842"/>
    </source>
</evidence>
<reference evidence="13 14" key="1">
    <citation type="submission" date="2019-08" db="EMBL/GenBank/DDBJ databases">
        <title>In-depth cultivation of the pig gut microbiome towards novel bacterial diversity and tailored functional studies.</title>
        <authorList>
            <person name="Wylensek D."/>
            <person name="Hitch T.C.A."/>
            <person name="Clavel T."/>
        </authorList>
    </citation>
    <scope>NUCLEOTIDE SEQUENCE [LARGE SCALE GENOMIC DNA]</scope>
    <source>
        <strain evidence="13 14">Med78-601-WT-4W-RMD-3</strain>
    </source>
</reference>